<protein>
    <recommendedName>
        <fullName evidence="3">Sulfotransferase domain-containing protein</fullName>
    </recommendedName>
</protein>
<dbReference type="SUPFAM" id="SSF52540">
    <property type="entry name" value="P-loop containing nucleoside triphosphate hydrolases"/>
    <property type="match status" value="1"/>
</dbReference>
<dbReference type="InterPro" id="IPR000863">
    <property type="entry name" value="Sulfotransferase_dom"/>
</dbReference>
<dbReference type="Pfam" id="PF00685">
    <property type="entry name" value="Sulfotransfer_1"/>
    <property type="match status" value="1"/>
</dbReference>
<keyword evidence="2" id="KW-0808">Transferase</keyword>
<dbReference type="AlphaFoldDB" id="A0AAN8JXT2"/>
<comment type="similarity">
    <text evidence="1">Belongs to the sulfotransferase 1 family.</text>
</comment>
<sequence>MEPVETIDGGGNVMKLFKLGDRLLTKDGAEKWCGMCDITARVDDVFLVEYVKSGLHWTYEIVCMLRSGQTDLMPSTMESTHMEALSPPMVDELPSPRTLCTHRYRAELPHNLTDLKCKIILLIRNPKDVCVSYFNLLREMKVLEYEGSFSDFISLFKRGDLLFNSWDSHFIHWKKFKCENPNYPIHTVRYEDLKMRPVEEIKKIADFLDIECTEKTCQDIALATEFSKMKEQKESLTHRFISSYKSGKEVMYRKGKIGDWKNNFSSAESESFDAYYRGILDPVDHIYLTDKPYLNNQTKLGKLC</sequence>
<dbReference type="Proteomes" id="UP001347796">
    <property type="component" value="Unassembled WGS sequence"/>
</dbReference>
<evidence type="ECO:0000256" key="1">
    <source>
        <dbReference type="ARBA" id="ARBA00005771"/>
    </source>
</evidence>
<evidence type="ECO:0000313" key="5">
    <source>
        <dbReference type="Proteomes" id="UP001347796"/>
    </source>
</evidence>
<evidence type="ECO:0000256" key="2">
    <source>
        <dbReference type="ARBA" id="ARBA00022679"/>
    </source>
</evidence>
<comment type="caution">
    <text evidence="4">The sequence shown here is derived from an EMBL/GenBank/DDBJ whole genome shotgun (WGS) entry which is preliminary data.</text>
</comment>
<organism evidence="4 5">
    <name type="scientific">Patella caerulea</name>
    <name type="common">Rayed Mediterranean limpet</name>
    <dbReference type="NCBI Taxonomy" id="87958"/>
    <lineage>
        <taxon>Eukaryota</taxon>
        <taxon>Metazoa</taxon>
        <taxon>Spiralia</taxon>
        <taxon>Lophotrochozoa</taxon>
        <taxon>Mollusca</taxon>
        <taxon>Gastropoda</taxon>
        <taxon>Patellogastropoda</taxon>
        <taxon>Patelloidea</taxon>
        <taxon>Patellidae</taxon>
        <taxon>Patella</taxon>
    </lineage>
</organism>
<dbReference type="Gene3D" id="3.40.50.300">
    <property type="entry name" value="P-loop containing nucleotide triphosphate hydrolases"/>
    <property type="match status" value="1"/>
</dbReference>
<dbReference type="PANTHER" id="PTHR11783">
    <property type="entry name" value="SULFOTRANSFERASE SULT"/>
    <property type="match status" value="1"/>
</dbReference>
<reference evidence="4 5" key="1">
    <citation type="submission" date="2024-01" db="EMBL/GenBank/DDBJ databases">
        <title>The genome of the rayed Mediterranean limpet Patella caerulea (Linnaeus, 1758).</title>
        <authorList>
            <person name="Anh-Thu Weber A."/>
            <person name="Halstead-Nussloch G."/>
        </authorList>
    </citation>
    <scope>NUCLEOTIDE SEQUENCE [LARGE SCALE GENOMIC DNA]</scope>
    <source>
        <strain evidence="4">AATW-2023a</strain>
        <tissue evidence="4">Whole specimen</tissue>
    </source>
</reference>
<feature type="domain" description="Sulfotransferase" evidence="3">
    <location>
        <begin position="43"/>
        <end position="277"/>
    </location>
</feature>
<dbReference type="GO" id="GO:0008146">
    <property type="term" value="F:sulfotransferase activity"/>
    <property type="evidence" value="ECO:0007669"/>
    <property type="project" value="InterPro"/>
</dbReference>
<dbReference type="InterPro" id="IPR027417">
    <property type="entry name" value="P-loop_NTPase"/>
</dbReference>
<dbReference type="EMBL" id="JAZGQO010000006">
    <property type="protein sequence ID" value="KAK6183995.1"/>
    <property type="molecule type" value="Genomic_DNA"/>
</dbReference>
<gene>
    <name evidence="4" type="ORF">SNE40_006548</name>
</gene>
<accession>A0AAN8JXT2</accession>
<keyword evidence="5" id="KW-1185">Reference proteome</keyword>
<evidence type="ECO:0000259" key="3">
    <source>
        <dbReference type="Pfam" id="PF00685"/>
    </source>
</evidence>
<evidence type="ECO:0000313" key="4">
    <source>
        <dbReference type="EMBL" id="KAK6183995.1"/>
    </source>
</evidence>
<proteinExistence type="inferred from homology"/>
<name>A0AAN8JXT2_PATCE</name>